<evidence type="ECO:0000313" key="1">
    <source>
        <dbReference type="EMBL" id="OMP12106.1"/>
    </source>
</evidence>
<protein>
    <submittedName>
        <fullName evidence="1">Uncharacterized protein</fullName>
    </submittedName>
</protein>
<proteinExistence type="predicted"/>
<gene>
    <name evidence="1" type="ORF">CCACVL1_00127</name>
</gene>
<reference evidence="1 2" key="1">
    <citation type="submission" date="2013-09" db="EMBL/GenBank/DDBJ databases">
        <title>Corchorus capsularis genome sequencing.</title>
        <authorList>
            <person name="Alam M."/>
            <person name="Haque M.S."/>
            <person name="Islam M.S."/>
            <person name="Emdad E.M."/>
            <person name="Islam M.M."/>
            <person name="Ahmed B."/>
            <person name="Halim A."/>
            <person name="Hossen Q.M.M."/>
            <person name="Hossain M.Z."/>
            <person name="Ahmed R."/>
            <person name="Khan M.M."/>
            <person name="Islam R."/>
            <person name="Rashid M.M."/>
            <person name="Khan S.A."/>
            <person name="Rahman M.S."/>
            <person name="Alam M."/>
        </authorList>
    </citation>
    <scope>NUCLEOTIDE SEQUENCE [LARGE SCALE GENOMIC DNA]</scope>
    <source>
        <strain evidence="2">cv. CVL-1</strain>
        <tissue evidence="1">Whole seedling</tissue>
    </source>
</reference>
<accession>A0A1R3KYE0</accession>
<dbReference type="Gramene" id="OMP12106">
    <property type="protein sequence ID" value="OMP12106"/>
    <property type="gene ID" value="CCACVL1_00127"/>
</dbReference>
<dbReference type="EMBL" id="AWWV01000426">
    <property type="protein sequence ID" value="OMP12106.1"/>
    <property type="molecule type" value="Genomic_DNA"/>
</dbReference>
<dbReference type="AlphaFoldDB" id="A0A1R3KYE0"/>
<sequence>MATTILSIMGPNHIIKKPGLTKSF</sequence>
<dbReference type="Proteomes" id="UP000188268">
    <property type="component" value="Unassembled WGS sequence"/>
</dbReference>
<keyword evidence="2" id="KW-1185">Reference proteome</keyword>
<evidence type="ECO:0000313" key="2">
    <source>
        <dbReference type="Proteomes" id="UP000188268"/>
    </source>
</evidence>
<organism evidence="1 2">
    <name type="scientific">Corchorus capsularis</name>
    <name type="common">Jute</name>
    <dbReference type="NCBI Taxonomy" id="210143"/>
    <lineage>
        <taxon>Eukaryota</taxon>
        <taxon>Viridiplantae</taxon>
        <taxon>Streptophyta</taxon>
        <taxon>Embryophyta</taxon>
        <taxon>Tracheophyta</taxon>
        <taxon>Spermatophyta</taxon>
        <taxon>Magnoliopsida</taxon>
        <taxon>eudicotyledons</taxon>
        <taxon>Gunneridae</taxon>
        <taxon>Pentapetalae</taxon>
        <taxon>rosids</taxon>
        <taxon>malvids</taxon>
        <taxon>Malvales</taxon>
        <taxon>Malvaceae</taxon>
        <taxon>Grewioideae</taxon>
        <taxon>Apeibeae</taxon>
        <taxon>Corchorus</taxon>
    </lineage>
</organism>
<name>A0A1R3KYE0_COCAP</name>
<comment type="caution">
    <text evidence="1">The sequence shown here is derived from an EMBL/GenBank/DDBJ whole genome shotgun (WGS) entry which is preliminary data.</text>
</comment>